<reference evidence="1" key="1">
    <citation type="journal article" date="2019" name="Environ. Microbiol.">
        <title>Fungal ecological strategies reflected in gene transcription - a case study of two litter decomposers.</title>
        <authorList>
            <person name="Barbi F."/>
            <person name="Kohler A."/>
            <person name="Barry K."/>
            <person name="Baskaran P."/>
            <person name="Daum C."/>
            <person name="Fauchery L."/>
            <person name="Ihrmark K."/>
            <person name="Kuo A."/>
            <person name="LaButti K."/>
            <person name="Lipzen A."/>
            <person name="Morin E."/>
            <person name="Grigoriev I.V."/>
            <person name="Henrissat B."/>
            <person name="Lindahl B."/>
            <person name="Martin F."/>
        </authorList>
    </citation>
    <scope>NUCLEOTIDE SEQUENCE</scope>
    <source>
        <strain evidence="1">JB14</strain>
    </source>
</reference>
<sequence length="169" mass="18991">MLCNVKLKRVRKELEYEDSGLFAARSRRAFASSSTLISRLSFFVSGSILIRCMLPDVYYSSNFHSTCSTACCTKPSAKVAKETGLSFREGLLNSGYALVTSTWPWSWRVGNSLVQGLHQEDVRSFDGSRGIHAFMYSSAALHHYLRLEGPFDARNRPEFIGKIHGAQRK</sequence>
<name>A0A6A4HUH0_9AGAR</name>
<evidence type="ECO:0000313" key="2">
    <source>
        <dbReference type="Proteomes" id="UP000799118"/>
    </source>
</evidence>
<gene>
    <name evidence="1" type="ORF">BT96DRAFT_642638</name>
</gene>
<proteinExistence type="predicted"/>
<dbReference type="EMBL" id="ML769455">
    <property type="protein sequence ID" value="KAE9400564.1"/>
    <property type="molecule type" value="Genomic_DNA"/>
</dbReference>
<organism evidence="1 2">
    <name type="scientific">Gymnopus androsaceus JB14</name>
    <dbReference type="NCBI Taxonomy" id="1447944"/>
    <lineage>
        <taxon>Eukaryota</taxon>
        <taxon>Fungi</taxon>
        <taxon>Dikarya</taxon>
        <taxon>Basidiomycota</taxon>
        <taxon>Agaricomycotina</taxon>
        <taxon>Agaricomycetes</taxon>
        <taxon>Agaricomycetidae</taxon>
        <taxon>Agaricales</taxon>
        <taxon>Marasmiineae</taxon>
        <taxon>Omphalotaceae</taxon>
        <taxon>Gymnopus</taxon>
    </lineage>
</organism>
<evidence type="ECO:0000313" key="1">
    <source>
        <dbReference type="EMBL" id="KAE9400564.1"/>
    </source>
</evidence>
<dbReference type="AlphaFoldDB" id="A0A6A4HUH0"/>
<keyword evidence="2" id="KW-1185">Reference proteome</keyword>
<accession>A0A6A4HUH0</accession>
<protein>
    <submittedName>
        <fullName evidence="1">Uncharacterized protein</fullName>
    </submittedName>
</protein>
<dbReference type="Proteomes" id="UP000799118">
    <property type="component" value="Unassembled WGS sequence"/>
</dbReference>